<proteinExistence type="predicted"/>
<dbReference type="AlphaFoldDB" id="A0A0E9WX78"/>
<organism evidence="1">
    <name type="scientific">Anguilla anguilla</name>
    <name type="common">European freshwater eel</name>
    <name type="synonym">Muraena anguilla</name>
    <dbReference type="NCBI Taxonomy" id="7936"/>
    <lineage>
        <taxon>Eukaryota</taxon>
        <taxon>Metazoa</taxon>
        <taxon>Chordata</taxon>
        <taxon>Craniata</taxon>
        <taxon>Vertebrata</taxon>
        <taxon>Euteleostomi</taxon>
        <taxon>Actinopterygii</taxon>
        <taxon>Neopterygii</taxon>
        <taxon>Teleostei</taxon>
        <taxon>Anguilliformes</taxon>
        <taxon>Anguillidae</taxon>
        <taxon>Anguilla</taxon>
    </lineage>
</organism>
<protein>
    <submittedName>
        <fullName evidence="1">Uncharacterized protein</fullName>
    </submittedName>
</protein>
<reference evidence="1" key="2">
    <citation type="journal article" date="2015" name="Fish Shellfish Immunol.">
        <title>Early steps in the European eel (Anguilla anguilla)-Vibrio vulnificus interaction in the gills: Role of the RtxA13 toxin.</title>
        <authorList>
            <person name="Callol A."/>
            <person name="Pajuelo D."/>
            <person name="Ebbesson L."/>
            <person name="Teles M."/>
            <person name="MacKenzie S."/>
            <person name="Amaro C."/>
        </authorList>
    </citation>
    <scope>NUCLEOTIDE SEQUENCE</scope>
</reference>
<reference evidence="1" key="1">
    <citation type="submission" date="2014-11" db="EMBL/GenBank/DDBJ databases">
        <authorList>
            <person name="Amaro Gonzalez C."/>
        </authorList>
    </citation>
    <scope>NUCLEOTIDE SEQUENCE</scope>
</reference>
<dbReference type="EMBL" id="GBXM01013563">
    <property type="protein sequence ID" value="JAH95014.1"/>
    <property type="molecule type" value="Transcribed_RNA"/>
</dbReference>
<sequence>MEFIHKNHTVNDLLYAQLFFFLKEIYAKQCSREQKFKSHFKNIVLQCALAIVLQAFTVNKTMTGPKLSVTPQLQTHAVCATLLLQCMYHIA</sequence>
<accession>A0A0E9WX78</accession>
<name>A0A0E9WX78_ANGAN</name>
<evidence type="ECO:0000313" key="1">
    <source>
        <dbReference type="EMBL" id="JAH95014.1"/>
    </source>
</evidence>